<reference evidence="3" key="1">
    <citation type="submission" date="2025-08" db="UniProtKB">
        <authorList>
            <consortium name="RefSeq"/>
        </authorList>
    </citation>
    <scope>IDENTIFICATION</scope>
</reference>
<dbReference type="Pfam" id="PF00188">
    <property type="entry name" value="CAP"/>
    <property type="match status" value="1"/>
</dbReference>
<keyword evidence="2" id="KW-1185">Reference proteome</keyword>
<evidence type="ECO:0000259" key="1">
    <source>
        <dbReference type="SMART" id="SM00198"/>
    </source>
</evidence>
<dbReference type="InterPro" id="IPR014044">
    <property type="entry name" value="CAP_dom"/>
</dbReference>
<evidence type="ECO:0000313" key="3">
    <source>
        <dbReference type="RefSeq" id="XP_012937509.1"/>
    </source>
</evidence>
<dbReference type="SUPFAM" id="SSF55797">
    <property type="entry name" value="PR-1-like"/>
    <property type="match status" value="1"/>
</dbReference>
<feature type="domain" description="SCP" evidence="1">
    <location>
        <begin position="43"/>
        <end position="180"/>
    </location>
</feature>
<accession>A0ABM0ZZ50</accession>
<dbReference type="SMART" id="SM00198">
    <property type="entry name" value="SCP"/>
    <property type="match status" value="1"/>
</dbReference>
<dbReference type="Proteomes" id="UP000694888">
    <property type="component" value="Unplaced"/>
</dbReference>
<dbReference type="InterPro" id="IPR035940">
    <property type="entry name" value="CAP_sf"/>
</dbReference>
<organism evidence="2 3">
    <name type="scientific">Aplysia californica</name>
    <name type="common">California sea hare</name>
    <dbReference type="NCBI Taxonomy" id="6500"/>
    <lineage>
        <taxon>Eukaryota</taxon>
        <taxon>Metazoa</taxon>
        <taxon>Spiralia</taxon>
        <taxon>Lophotrochozoa</taxon>
        <taxon>Mollusca</taxon>
        <taxon>Gastropoda</taxon>
        <taxon>Heterobranchia</taxon>
        <taxon>Euthyneura</taxon>
        <taxon>Tectipleura</taxon>
        <taxon>Aplysiida</taxon>
        <taxon>Aplysioidea</taxon>
        <taxon>Aplysiidae</taxon>
        <taxon>Aplysia</taxon>
    </lineage>
</organism>
<dbReference type="PRINTS" id="PR00837">
    <property type="entry name" value="V5TPXLIKE"/>
</dbReference>
<sequence>MRLSWHKPIAPDSLPQKQMFTSLIPCMFLVSASSANVLNLSNGAIKKFVDLHNQYRKETGAGLPDLTWSQEMACYAAKLASKCKFAHDPAKKYGENIYMSSQKLTDVKAAMDSSASWRSEKSRVAADNWDCAYDLSEATTCGHYSQQVWKATKEIGCGVSVCDSGTMVFCEYKPAGNVRRYDPATGKTVNTPPY</sequence>
<evidence type="ECO:0000313" key="2">
    <source>
        <dbReference type="Proteomes" id="UP000694888"/>
    </source>
</evidence>
<protein>
    <submittedName>
        <fullName evidence="3">Pathogenesis-related protein PRB1-3-like</fullName>
    </submittedName>
</protein>
<name>A0ABM0ZZ50_APLCA</name>
<gene>
    <name evidence="3" type="primary">LOC101858488</name>
</gene>
<dbReference type="PANTHER" id="PTHR10334">
    <property type="entry name" value="CYSTEINE-RICH SECRETORY PROTEIN-RELATED"/>
    <property type="match status" value="1"/>
</dbReference>
<dbReference type="Gene3D" id="3.40.33.10">
    <property type="entry name" value="CAP"/>
    <property type="match status" value="1"/>
</dbReference>
<dbReference type="InterPro" id="IPR001283">
    <property type="entry name" value="CRISP-related"/>
</dbReference>
<proteinExistence type="predicted"/>
<dbReference type="RefSeq" id="XP_012937509.1">
    <property type="nucleotide sequence ID" value="XM_013082055.1"/>
</dbReference>
<dbReference type="GeneID" id="101858488"/>